<name>A0A852TVM3_9ACTN</name>
<dbReference type="InterPro" id="IPR016047">
    <property type="entry name" value="M23ase_b-sheet_dom"/>
</dbReference>
<dbReference type="Pfam" id="PF01551">
    <property type="entry name" value="Peptidase_M23"/>
    <property type="match status" value="1"/>
</dbReference>
<keyword evidence="4" id="KW-1185">Reference proteome</keyword>
<sequence length="206" mass="21372">MKSLRRTAGPLLLPPLLLAALLWCALTPPPARADTGPWTWPLAGAPEVLRGFAPPAQRWLPGHRGADLAADPGAEVLAAGAGRIGFAGSVAGVGVVSVVHGELRTTYLPVEAGPDRGTEVAAGEVIGTLASGPRHCGRRSCLHWGLLRGRDYLDPLSLLGRGRVRLLPVQGTGAGVSAPGRHHLRVGTVTDLPRTANSPPKGTYSR</sequence>
<dbReference type="SUPFAM" id="SSF51261">
    <property type="entry name" value="Duplicated hybrid motif"/>
    <property type="match status" value="1"/>
</dbReference>
<accession>A0A852TVM3</accession>
<dbReference type="Proteomes" id="UP000589036">
    <property type="component" value="Unassembled WGS sequence"/>
</dbReference>
<reference evidence="3 4" key="1">
    <citation type="submission" date="2020-07" db="EMBL/GenBank/DDBJ databases">
        <title>Sequencing the genomes of 1000 actinobacteria strains.</title>
        <authorList>
            <person name="Klenk H.-P."/>
        </authorList>
    </citation>
    <scope>NUCLEOTIDE SEQUENCE [LARGE SCALE GENOMIC DNA]</scope>
    <source>
        <strain evidence="3 4">CXB654</strain>
    </source>
</reference>
<protein>
    <submittedName>
        <fullName evidence="3">Murein DD-endopeptidase MepM/ murein hydrolase activator NlpD</fullName>
    </submittedName>
</protein>
<feature type="signal peptide" evidence="1">
    <location>
        <begin position="1"/>
        <end position="33"/>
    </location>
</feature>
<dbReference type="AlphaFoldDB" id="A0A852TVM3"/>
<dbReference type="Gene3D" id="2.70.70.10">
    <property type="entry name" value="Glucose Permease (Domain IIA)"/>
    <property type="match status" value="1"/>
</dbReference>
<gene>
    <name evidence="3" type="ORF">HDA32_001060</name>
</gene>
<dbReference type="InterPro" id="IPR011055">
    <property type="entry name" value="Dup_hybrid_motif"/>
</dbReference>
<keyword evidence="3" id="KW-0378">Hydrolase</keyword>
<feature type="domain" description="M23ase beta-sheet core" evidence="2">
    <location>
        <begin position="62"/>
        <end position="155"/>
    </location>
</feature>
<proteinExistence type="predicted"/>
<dbReference type="EMBL" id="JACCCC010000001">
    <property type="protein sequence ID" value="NYE45940.1"/>
    <property type="molecule type" value="Genomic_DNA"/>
</dbReference>
<evidence type="ECO:0000313" key="3">
    <source>
        <dbReference type="EMBL" id="NYE45940.1"/>
    </source>
</evidence>
<feature type="chain" id="PRO_5033039249" evidence="1">
    <location>
        <begin position="34"/>
        <end position="206"/>
    </location>
</feature>
<keyword evidence="1" id="KW-0732">Signal</keyword>
<evidence type="ECO:0000259" key="2">
    <source>
        <dbReference type="Pfam" id="PF01551"/>
    </source>
</evidence>
<dbReference type="GO" id="GO:0016787">
    <property type="term" value="F:hydrolase activity"/>
    <property type="evidence" value="ECO:0007669"/>
    <property type="project" value="UniProtKB-KW"/>
</dbReference>
<comment type="caution">
    <text evidence="3">The sequence shown here is derived from an EMBL/GenBank/DDBJ whole genome shotgun (WGS) entry which is preliminary data.</text>
</comment>
<organism evidence="3 4">
    <name type="scientific">Spinactinospora alkalitolerans</name>
    <dbReference type="NCBI Taxonomy" id="687207"/>
    <lineage>
        <taxon>Bacteria</taxon>
        <taxon>Bacillati</taxon>
        <taxon>Actinomycetota</taxon>
        <taxon>Actinomycetes</taxon>
        <taxon>Streptosporangiales</taxon>
        <taxon>Nocardiopsidaceae</taxon>
        <taxon>Spinactinospora</taxon>
    </lineage>
</organism>
<evidence type="ECO:0000313" key="4">
    <source>
        <dbReference type="Proteomes" id="UP000589036"/>
    </source>
</evidence>
<dbReference type="RefSeq" id="WP_179642112.1">
    <property type="nucleotide sequence ID" value="NZ_BAAAYY010000024.1"/>
</dbReference>
<evidence type="ECO:0000256" key="1">
    <source>
        <dbReference type="SAM" id="SignalP"/>
    </source>
</evidence>